<keyword evidence="3" id="KW-1185">Reference proteome</keyword>
<proteinExistence type="predicted"/>
<dbReference type="AlphaFoldDB" id="A0A167UIL7"/>
<dbReference type="Proteomes" id="UP000076532">
    <property type="component" value="Unassembled WGS sequence"/>
</dbReference>
<accession>A0A167UIL7</accession>
<feature type="region of interest" description="Disordered" evidence="1">
    <location>
        <begin position="96"/>
        <end position="124"/>
    </location>
</feature>
<evidence type="ECO:0000313" key="3">
    <source>
        <dbReference type="Proteomes" id="UP000076532"/>
    </source>
</evidence>
<reference evidence="2 3" key="1">
    <citation type="journal article" date="2016" name="Mol. Biol. Evol.">
        <title>Comparative Genomics of Early-Diverging Mushroom-Forming Fungi Provides Insights into the Origins of Lignocellulose Decay Capabilities.</title>
        <authorList>
            <person name="Nagy L.G."/>
            <person name="Riley R."/>
            <person name="Tritt A."/>
            <person name="Adam C."/>
            <person name="Daum C."/>
            <person name="Floudas D."/>
            <person name="Sun H."/>
            <person name="Yadav J.S."/>
            <person name="Pangilinan J."/>
            <person name="Larsson K.H."/>
            <person name="Matsuura K."/>
            <person name="Barry K."/>
            <person name="Labutti K."/>
            <person name="Kuo R."/>
            <person name="Ohm R.A."/>
            <person name="Bhattacharya S.S."/>
            <person name="Shirouzu T."/>
            <person name="Yoshinaga Y."/>
            <person name="Martin F.M."/>
            <person name="Grigoriev I.V."/>
            <person name="Hibbett D.S."/>
        </authorList>
    </citation>
    <scope>NUCLEOTIDE SEQUENCE [LARGE SCALE GENOMIC DNA]</scope>
    <source>
        <strain evidence="2 3">CBS 109695</strain>
    </source>
</reference>
<evidence type="ECO:0000256" key="1">
    <source>
        <dbReference type="SAM" id="MobiDB-lite"/>
    </source>
</evidence>
<sequence>MTKFEPVKGCSCSLSLSSRKNEVGRNALLDVGPKLEGIRAAARDLWKLCLDVASGDHMTRLLEEYVTKYGGPLSYKLNPESAAWFLHDIDERTSDAMDVDSLDPPTPPAIDNDLQCLVTPPKPP</sequence>
<protein>
    <submittedName>
        <fullName evidence="2">Uncharacterized protein</fullName>
    </submittedName>
</protein>
<organism evidence="2 3">
    <name type="scientific">Athelia psychrophila</name>
    <dbReference type="NCBI Taxonomy" id="1759441"/>
    <lineage>
        <taxon>Eukaryota</taxon>
        <taxon>Fungi</taxon>
        <taxon>Dikarya</taxon>
        <taxon>Basidiomycota</taxon>
        <taxon>Agaricomycotina</taxon>
        <taxon>Agaricomycetes</taxon>
        <taxon>Agaricomycetidae</taxon>
        <taxon>Atheliales</taxon>
        <taxon>Atheliaceae</taxon>
        <taxon>Athelia</taxon>
    </lineage>
</organism>
<evidence type="ECO:0000313" key="2">
    <source>
        <dbReference type="EMBL" id="KZP03984.1"/>
    </source>
</evidence>
<gene>
    <name evidence="2" type="ORF">FIBSPDRAFT_904608</name>
</gene>
<name>A0A167UIL7_9AGAM</name>
<dbReference type="EMBL" id="KV417973">
    <property type="protein sequence ID" value="KZP03984.1"/>
    <property type="molecule type" value="Genomic_DNA"/>
</dbReference>